<dbReference type="EMBL" id="VSSQ01025460">
    <property type="protein sequence ID" value="MPM73596.1"/>
    <property type="molecule type" value="Genomic_DNA"/>
</dbReference>
<dbReference type="AlphaFoldDB" id="A0A645C736"/>
<proteinExistence type="predicted"/>
<reference evidence="1" key="1">
    <citation type="submission" date="2019-08" db="EMBL/GenBank/DDBJ databases">
        <authorList>
            <person name="Kucharzyk K."/>
            <person name="Murdoch R.W."/>
            <person name="Higgins S."/>
            <person name="Loffler F."/>
        </authorList>
    </citation>
    <scope>NUCLEOTIDE SEQUENCE</scope>
</reference>
<organism evidence="1">
    <name type="scientific">bioreactor metagenome</name>
    <dbReference type="NCBI Taxonomy" id="1076179"/>
    <lineage>
        <taxon>unclassified sequences</taxon>
        <taxon>metagenomes</taxon>
        <taxon>ecological metagenomes</taxon>
    </lineage>
</organism>
<comment type="caution">
    <text evidence="1">The sequence shown here is derived from an EMBL/GenBank/DDBJ whole genome shotgun (WGS) entry which is preliminary data.</text>
</comment>
<name>A0A645C736_9ZZZZ</name>
<gene>
    <name evidence="1" type="ORF">SDC9_120578</name>
</gene>
<sequence length="164" mass="18072">MKSNGFPIPLSNFSVQSLPKHWKKSILFKLTPKKVQLLPVHLKPEAVRLSTSSSQAQKEVPFVSQIYTNWNLHRLIDSGDTEKGSAPKVVACFFGVAEGGGPGGPGIFLTSVASSLPKHWKKSMLFRLTPKYDHLLPVHLKPEAVLLSTSISQAQKEVPFLSQM</sequence>
<evidence type="ECO:0000313" key="1">
    <source>
        <dbReference type="EMBL" id="MPM73596.1"/>
    </source>
</evidence>
<accession>A0A645C736</accession>
<protein>
    <submittedName>
        <fullName evidence="1">Uncharacterized protein</fullName>
    </submittedName>
</protein>